<proteinExistence type="predicted"/>
<dbReference type="PANTHER" id="PTHR47331:SF5">
    <property type="entry name" value="RIBONUCLEASE H"/>
    <property type="match status" value="1"/>
</dbReference>
<reference evidence="1 2" key="1">
    <citation type="submission" date="2024-06" db="EMBL/GenBank/DDBJ databases">
        <title>A chromosome-level genome assembly of beet webworm, Loxostege sticticalis.</title>
        <authorList>
            <person name="Zhang Y."/>
        </authorList>
    </citation>
    <scope>NUCLEOTIDE SEQUENCE [LARGE SCALE GENOMIC DNA]</scope>
    <source>
        <strain evidence="1">AQ028</strain>
        <tissue evidence="1">Male pupae</tissue>
    </source>
</reference>
<dbReference type="CDD" id="cd00303">
    <property type="entry name" value="retropepsin_like"/>
    <property type="match status" value="1"/>
</dbReference>
<dbReference type="SUPFAM" id="SSF56672">
    <property type="entry name" value="DNA/RNA polymerases"/>
    <property type="match status" value="1"/>
</dbReference>
<dbReference type="GO" id="GO:0071897">
    <property type="term" value="P:DNA biosynthetic process"/>
    <property type="evidence" value="ECO:0007669"/>
    <property type="project" value="UniProtKB-ARBA"/>
</dbReference>
<dbReference type="Gene3D" id="2.40.70.10">
    <property type="entry name" value="Acid Proteases"/>
    <property type="match status" value="1"/>
</dbReference>
<accession>A0ABD0S7G0</accession>
<evidence type="ECO:0000313" key="1">
    <source>
        <dbReference type="EMBL" id="KAL0809995.1"/>
    </source>
</evidence>
<evidence type="ECO:0008006" key="3">
    <source>
        <dbReference type="Google" id="ProtNLM"/>
    </source>
</evidence>
<dbReference type="InterPro" id="IPR043502">
    <property type="entry name" value="DNA/RNA_pol_sf"/>
</dbReference>
<protein>
    <recommendedName>
        <fullName evidence="3">Peptidase A2 domain-containing protein</fullName>
    </recommendedName>
</protein>
<dbReference type="Pfam" id="PF05380">
    <property type="entry name" value="Peptidase_A17"/>
    <property type="match status" value="1"/>
</dbReference>
<comment type="caution">
    <text evidence="1">The sequence shown here is derived from an EMBL/GenBank/DDBJ whole genome shotgun (WGS) entry which is preliminary data.</text>
</comment>
<name>A0ABD0S7G0_LOXSC</name>
<dbReference type="InterPro" id="IPR021109">
    <property type="entry name" value="Peptidase_aspartic_dom_sf"/>
</dbReference>
<dbReference type="InterPro" id="IPR008042">
    <property type="entry name" value="Retrotrans_Pao"/>
</dbReference>
<dbReference type="EMBL" id="JBEDNZ010000027">
    <property type="protein sequence ID" value="KAL0809995.1"/>
    <property type="molecule type" value="Genomic_DNA"/>
</dbReference>
<gene>
    <name evidence="1" type="ORF">ABMA28_010832</name>
</gene>
<dbReference type="PANTHER" id="PTHR47331">
    <property type="entry name" value="PHD-TYPE DOMAIN-CONTAINING PROTEIN"/>
    <property type="match status" value="1"/>
</dbReference>
<organism evidence="1 2">
    <name type="scientific">Loxostege sticticalis</name>
    <name type="common">Beet webworm moth</name>
    <dbReference type="NCBI Taxonomy" id="481309"/>
    <lineage>
        <taxon>Eukaryota</taxon>
        <taxon>Metazoa</taxon>
        <taxon>Ecdysozoa</taxon>
        <taxon>Arthropoda</taxon>
        <taxon>Hexapoda</taxon>
        <taxon>Insecta</taxon>
        <taxon>Pterygota</taxon>
        <taxon>Neoptera</taxon>
        <taxon>Endopterygota</taxon>
        <taxon>Lepidoptera</taxon>
        <taxon>Glossata</taxon>
        <taxon>Ditrysia</taxon>
        <taxon>Pyraloidea</taxon>
        <taxon>Crambidae</taxon>
        <taxon>Pyraustinae</taxon>
        <taxon>Loxostege</taxon>
    </lineage>
</organism>
<sequence length="1018" mass="115149">MADAKEAIRELRSNRGYVKASITRLCGSCTDSDIEAMLLPNLKVKLTKLESLFTEYEGFSKKLFFLSDSSDDEDYSVVEGKYFSVMAKLQDAIEKKNVPAKHDDSYDAESCSRTKLPTIQMSCFQDTYTARAYQMERDDNMEPKVKDFIEFLEKRALAMENAEPTTSKSSKVVVNVAAQKTSANACLYCKSTTHKLFNCKSFKLLSALERFNFSKAQSLCQVCLNKHNGKCKFHFKCDQCKQPHNSLIHYDKTVPPVSLLSGEQANSNILLPTAQVKLLTKDKKVTLARAILDTGSQASLVTDSLIKRLGLAPTPKNTNIIGVGNSKNCAKYSIPLEIQSTTSSYRMTINFHVVQQITCKLPQNEIDISKLKIPEGVVLADKDYYVPSSIDLLMGADIFFQILLPSQPEVELQSNNLVNTKLGYIIGGTILQQKAPDNKVTLFCSTCNNNINDEIKNFFEVEKVPQAYCEKLSEHDLAEDIFQKSVKLNNNKFQVDIPLKVPISEVNSHLGNSFDLALHRFLSLEKRLHKNPLLLTEYEKFIQEYVELGHGQYIDFQTYDLEQDPVYFLPHHAVVNEFSKTTRTRVVFDASMKTNLKVSLNDLMLNGSLPQKELFDIILLYRIGDFTFSTDIQKMFRNVLVNPEHASLQNILWRSHPSDTIQCIRLNTVTYGMKSSSFLATRCLLELTNRYGTDYPLASFILNNCTYIDDILYSTSDKLELLEAKAQLEAILQKGGFRTHKSILSYIARFYDPMGFVSPIIVKAKVILQRLWLDKLDWNAVPPAAVKEEWLRFAADLFAMDPICFNRNIPVPKSAEAVQLIGFADASTSTGYGCCVYLRVVDKTGKVNIALLCSKSRINSHSKPLTIPRLELNAALLLTHLIKRTHDTLSLKLKINNVYLFTDSMIVLGWLNTEIINLQAYVANRVKIIKEVSSQYQWQYISTKENPADLISRGMDPQEIASCSLWWHGPSFLQNGKYEFSENSLNLPTVTLPELKKVPPSGDQLVTLSTQVFFFVSR</sequence>
<dbReference type="Proteomes" id="UP001549921">
    <property type="component" value="Unassembled WGS sequence"/>
</dbReference>
<evidence type="ECO:0000313" key="2">
    <source>
        <dbReference type="Proteomes" id="UP001549921"/>
    </source>
</evidence>
<dbReference type="AlphaFoldDB" id="A0ABD0S7G0"/>